<protein>
    <recommendedName>
        <fullName evidence="3">HEPN domain-containing protein</fullName>
    </recommendedName>
</protein>
<proteinExistence type="predicted"/>
<evidence type="ECO:0008006" key="3">
    <source>
        <dbReference type="Google" id="ProtNLM"/>
    </source>
</evidence>
<evidence type="ECO:0000313" key="1">
    <source>
        <dbReference type="EMBL" id="MFC3897432.1"/>
    </source>
</evidence>
<dbReference type="EMBL" id="JBHRZI010000036">
    <property type="protein sequence ID" value="MFC3897432.1"/>
    <property type="molecule type" value="Genomic_DNA"/>
</dbReference>
<name>A0ABV8C616_9PSEU</name>
<sequence>MSARRQAKADALAQAAEVLAAAGDHSRALRKLMAAERITDRMLRADRSDRRHPAALGALKLRQALLWGKLDNWKQAIRATRSSVYFFHQLDIIGAPEPDHVKARLATARAHLASLLGAYGVDDDNRRRELRTYFQDPGMSLYSEISMLDGLACHAYRDLIGRSGYTEDDFERVCKQGAEAFRAYAARYPNGSW</sequence>
<comment type="caution">
    <text evidence="1">The sequence shown here is derived from an EMBL/GenBank/DDBJ whole genome shotgun (WGS) entry which is preliminary data.</text>
</comment>
<dbReference type="RefSeq" id="WP_382378916.1">
    <property type="nucleotide sequence ID" value="NZ_JBHRZI010000036.1"/>
</dbReference>
<keyword evidence="2" id="KW-1185">Reference proteome</keyword>
<gene>
    <name evidence="1" type="ORF">ACFOWZ_38660</name>
</gene>
<organism evidence="1 2">
    <name type="scientific">Lentzea rhizosphaerae</name>
    <dbReference type="NCBI Taxonomy" id="2041025"/>
    <lineage>
        <taxon>Bacteria</taxon>
        <taxon>Bacillati</taxon>
        <taxon>Actinomycetota</taxon>
        <taxon>Actinomycetes</taxon>
        <taxon>Pseudonocardiales</taxon>
        <taxon>Pseudonocardiaceae</taxon>
        <taxon>Lentzea</taxon>
    </lineage>
</organism>
<dbReference type="Proteomes" id="UP001595690">
    <property type="component" value="Unassembled WGS sequence"/>
</dbReference>
<accession>A0ABV8C616</accession>
<evidence type="ECO:0000313" key="2">
    <source>
        <dbReference type="Proteomes" id="UP001595690"/>
    </source>
</evidence>
<reference evidence="2" key="1">
    <citation type="journal article" date="2019" name="Int. J. Syst. Evol. Microbiol.">
        <title>The Global Catalogue of Microorganisms (GCM) 10K type strain sequencing project: providing services to taxonomists for standard genome sequencing and annotation.</title>
        <authorList>
            <consortium name="The Broad Institute Genomics Platform"/>
            <consortium name="The Broad Institute Genome Sequencing Center for Infectious Disease"/>
            <person name="Wu L."/>
            <person name="Ma J."/>
        </authorList>
    </citation>
    <scope>NUCLEOTIDE SEQUENCE [LARGE SCALE GENOMIC DNA]</scope>
    <source>
        <strain evidence="2">CGMCC 4.7405</strain>
    </source>
</reference>